<keyword evidence="2" id="KW-1185">Reference proteome</keyword>
<dbReference type="Proteomes" id="UP000199399">
    <property type="component" value="Unassembled WGS sequence"/>
</dbReference>
<evidence type="ECO:0000313" key="1">
    <source>
        <dbReference type="EMBL" id="SDG69869.1"/>
    </source>
</evidence>
<organism evidence="1 2">
    <name type="scientific">Sulfitobacter delicatus</name>
    <dbReference type="NCBI Taxonomy" id="218672"/>
    <lineage>
        <taxon>Bacteria</taxon>
        <taxon>Pseudomonadati</taxon>
        <taxon>Pseudomonadota</taxon>
        <taxon>Alphaproteobacteria</taxon>
        <taxon>Rhodobacterales</taxon>
        <taxon>Roseobacteraceae</taxon>
        <taxon>Sulfitobacter</taxon>
    </lineage>
</organism>
<name>A0A1G7WDI1_9RHOB</name>
<protein>
    <recommendedName>
        <fullName evidence="3">Orotidine 5-phosphate decarboxylase</fullName>
    </recommendedName>
</protein>
<dbReference type="EMBL" id="FNBP01000010">
    <property type="protein sequence ID" value="SDG69869.1"/>
    <property type="molecule type" value="Genomic_DNA"/>
</dbReference>
<dbReference type="AlphaFoldDB" id="A0A1G7WDI1"/>
<evidence type="ECO:0000313" key="2">
    <source>
        <dbReference type="Proteomes" id="UP000199399"/>
    </source>
</evidence>
<reference evidence="2" key="1">
    <citation type="submission" date="2016-10" db="EMBL/GenBank/DDBJ databases">
        <authorList>
            <person name="Varghese N."/>
            <person name="Submissions S."/>
        </authorList>
    </citation>
    <scope>NUCLEOTIDE SEQUENCE [LARGE SCALE GENOMIC DNA]</scope>
    <source>
        <strain evidence="2">DSM 16477</strain>
    </source>
</reference>
<proteinExistence type="predicted"/>
<gene>
    <name evidence="1" type="ORF">SAMN04489759_110135</name>
</gene>
<accession>A0A1G7WDI1</accession>
<dbReference type="RefSeq" id="WP_093743685.1">
    <property type="nucleotide sequence ID" value="NZ_FNBP01000010.1"/>
</dbReference>
<dbReference type="OrthoDB" id="7862430at2"/>
<sequence>MQTRPIQMTDVTYNAANQCFEALVTVQTGKQQRRYACAIEAPITMSFEDAAKGLTRQALRRHAQKRGLSSEVLRHVPAQRAGRRSFDPLRWLEEVMHLPGRDAA</sequence>
<evidence type="ECO:0008006" key="3">
    <source>
        <dbReference type="Google" id="ProtNLM"/>
    </source>
</evidence>